<dbReference type="Gene3D" id="3.40.190.10">
    <property type="entry name" value="Periplasmic binding protein-like II"/>
    <property type="match status" value="1"/>
</dbReference>
<comment type="caution">
    <text evidence="6">The sequence shown here is derived from an EMBL/GenBank/DDBJ whole genome shotgun (WGS) entry which is preliminary data.</text>
</comment>
<dbReference type="GO" id="GO:0000155">
    <property type="term" value="F:phosphorelay sensor kinase activity"/>
    <property type="evidence" value="ECO:0007669"/>
    <property type="project" value="InterPro"/>
</dbReference>
<dbReference type="AlphaFoldDB" id="A0A227KRR9"/>
<evidence type="ECO:0000256" key="1">
    <source>
        <dbReference type="ARBA" id="ARBA00000085"/>
    </source>
</evidence>
<keyword evidence="3" id="KW-0812">Transmembrane</keyword>
<dbReference type="InterPro" id="IPR003594">
    <property type="entry name" value="HATPase_dom"/>
</dbReference>
<dbReference type="PROSITE" id="PS50109">
    <property type="entry name" value="HIS_KIN"/>
    <property type="match status" value="1"/>
</dbReference>
<evidence type="ECO:0000313" key="6">
    <source>
        <dbReference type="EMBL" id="OXE51201.1"/>
    </source>
</evidence>
<accession>A0A227KRR9</accession>
<dbReference type="EC" id="2.7.13.3" evidence="2"/>
<dbReference type="PANTHER" id="PTHR43065:SF42">
    <property type="entry name" value="TWO-COMPONENT SENSOR PPRA"/>
    <property type="match status" value="1"/>
</dbReference>
<dbReference type="InterPro" id="IPR005467">
    <property type="entry name" value="His_kinase_dom"/>
</dbReference>
<dbReference type="Gene3D" id="3.30.565.10">
    <property type="entry name" value="Histidine kinase-like ATPase, C-terminal domain"/>
    <property type="match status" value="1"/>
</dbReference>
<proteinExistence type="predicted"/>
<dbReference type="Proteomes" id="UP000214610">
    <property type="component" value="Unassembled WGS sequence"/>
</dbReference>
<dbReference type="EMBL" id="NHMP01000001">
    <property type="protein sequence ID" value="OXE51201.1"/>
    <property type="molecule type" value="Genomic_DNA"/>
</dbReference>
<evidence type="ECO:0000256" key="4">
    <source>
        <dbReference type="SAM" id="SignalP"/>
    </source>
</evidence>
<evidence type="ECO:0000313" key="7">
    <source>
        <dbReference type="Proteomes" id="UP000214610"/>
    </source>
</evidence>
<evidence type="ECO:0000256" key="3">
    <source>
        <dbReference type="SAM" id="Phobius"/>
    </source>
</evidence>
<dbReference type="SUPFAM" id="SSF55874">
    <property type="entry name" value="ATPase domain of HSP90 chaperone/DNA topoisomerase II/histidine kinase"/>
    <property type="match status" value="1"/>
</dbReference>
<dbReference type="PANTHER" id="PTHR43065">
    <property type="entry name" value="SENSOR HISTIDINE KINASE"/>
    <property type="match status" value="1"/>
</dbReference>
<dbReference type="Gene3D" id="1.10.287.130">
    <property type="match status" value="1"/>
</dbReference>
<evidence type="ECO:0000256" key="2">
    <source>
        <dbReference type="ARBA" id="ARBA00012438"/>
    </source>
</evidence>
<name>A0A227KRR9_9BURK</name>
<gene>
    <name evidence="6" type="ORF">ADH67_02595</name>
</gene>
<dbReference type="Pfam" id="PF00512">
    <property type="entry name" value="HisKA"/>
    <property type="match status" value="1"/>
</dbReference>
<dbReference type="InterPro" id="IPR036097">
    <property type="entry name" value="HisK_dim/P_sf"/>
</dbReference>
<evidence type="ECO:0000259" key="5">
    <source>
        <dbReference type="PROSITE" id="PS50109"/>
    </source>
</evidence>
<organism evidence="6 7">
    <name type="scientific">Turicimonas muris</name>
    <dbReference type="NCBI Taxonomy" id="1796652"/>
    <lineage>
        <taxon>Bacteria</taxon>
        <taxon>Pseudomonadati</taxon>
        <taxon>Pseudomonadota</taxon>
        <taxon>Betaproteobacteria</taxon>
        <taxon>Burkholderiales</taxon>
        <taxon>Sutterellaceae</taxon>
        <taxon>Turicimonas</taxon>
    </lineage>
</organism>
<feature type="chain" id="PRO_5011259407" description="histidine kinase" evidence="4">
    <location>
        <begin position="26"/>
        <end position="597"/>
    </location>
</feature>
<feature type="signal peptide" evidence="4">
    <location>
        <begin position="1"/>
        <end position="25"/>
    </location>
</feature>
<dbReference type="SUPFAM" id="SSF47384">
    <property type="entry name" value="Homodimeric domain of signal transducing histidine kinase"/>
    <property type="match status" value="1"/>
</dbReference>
<keyword evidence="4" id="KW-0732">Signal</keyword>
<keyword evidence="6" id="KW-0808">Transferase</keyword>
<sequence length="597" mass="66681">MLPDAFLRKLMFFAAAILCSTVLVCSEARPSDAVSKQHVKIGVVQLEDPFFYLDCFGPTMEYLRKKHPEIRFSTEEINLNISPEDLNKKPFDFLISPSGFFAAHMLPTGLRQIVTRKPEFSKNPSRSVGSLFVTTKNFPGNDVGSLLGRKAVSYESSALAGWLSGLHEITSHGFNTEKFFSEILFTNYSSPGPLSYLLSHKADVAIIPTCEFEQLAKNRRINPDNFKLIGLKPTDFACKTSTELFPDVVFSSFPKAEPEIVRTLTISLLTMPKELTKSDWSIASDFLGVQKLFENLKLGPYSDKEVSLLALAKRFQKELFLVFLLICGLLFHIIRVNQLVFKRTEELRTAISQRDAMSEIAKKRLKRLTQLEKRGMVSQISSVLAHELKQPISSVANYAKGLSKYLSKTNNSDEILHEAVREIDRGIRRAGDIVEKVRSYSKSSKDQLSVISLKDCAQKAIDSIKAFAPSQLKISSNLNSNPQIEADPLEIELLIFNLLKNAAEAAESLGENGSIICTVENSETQAIVSVKDNGPRISSEQLEKMKSALQESVKPDGLGLGLSIILAIAEKYRARIDFEQLELQGLQIFITFPKQQK</sequence>
<reference evidence="7" key="1">
    <citation type="submission" date="2017-05" db="EMBL/GenBank/DDBJ databases">
        <title>Improved OligoMM genomes.</title>
        <authorList>
            <person name="Garzetti D."/>
        </authorList>
    </citation>
    <scope>NUCLEOTIDE SEQUENCE [LARGE SCALE GENOMIC DNA]</scope>
    <source>
        <strain evidence="7">YL45</strain>
    </source>
</reference>
<dbReference type="SMART" id="SM00387">
    <property type="entry name" value="HATPase_c"/>
    <property type="match status" value="1"/>
</dbReference>
<dbReference type="CDD" id="cd00082">
    <property type="entry name" value="HisKA"/>
    <property type="match status" value="1"/>
</dbReference>
<dbReference type="InterPro" id="IPR003661">
    <property type="entry name" value="HisK_dim/P_dom"/>
</dbReference>
<dbReference type="Pfam" id="PF12974">
    <property type="entry name" value="Phosphonate-bd"/>
    <property type="match status" value="1"/>
</dbReference>
<feature type="domain" description="Histidine kinase" evidence="5">
    <location>
        <begin position="383"/>
        <end position="596"/>
    </location>
</feature>
<keyword evidence="7" id="KW-1185">Reference proteome</keyword>
<protein>
    <recommendedName>
        <fullName evidence="2">histidine kinase</fullName>
        <ecNumber evidence="2">2.7.13.3</ecNumber>
    </recommendedName>
</protein>
<dbReference type="RefSeq" id="WP_066591346.1">
    <property type="nucleotide sequence ID" value="NZ_CAPFQK010000004.1"/>
</dbReference>
<dbReference type="SMART" id="SM00388">
    <property type="entry name" value="HisKA"/>
    <property type="match status" value="1"/>
</dbReference>
<keyword evidence="3" id="KW-1133">Transmembrane helix</keyword>
<dbReference type="Pfam" id="PF02518">
    <property type="entry name" value="HATPase_c"/>
    <property type="match status" value="1"/>
</dbReference>
<comment type="catalytic activity">
    <reaction evidence="1">
        <text>ATP + protein L-histidine = ADP + protein N-phospho-L-histidine.</text>
        <dbReference type="EC" id="2.7.13.3"/>
    </reaction>
</comment>
<feature type="transmembrane region" description="Helical" evidence="3">
    <location>
        <begin position="319"/>
        <end position="336"/>
    </location>
</feature>
<keyword evidence="3" id="KW-0472">Membrane</keyword>
<dbReference type="GeneID" id="78363407"/>
<dbReference type="InterPro" id="IPR036890">
    <property type="entry name" value="HATPase_C_sf"/>
</dbReference>
<keyword evidence="6" id="KW-0418">Kinase</keyword>
<dbReference type="SUPFAM" id="SSF53850">
    <property type="entry name" value="Periplasmic binding protein-like II"/>
    <property type="match status" value="1"/>
</dbReference>